<dbReference type="Gene3D" id="3.40.50.300">
    <property type="entry name" value="P-loop containing nucleotide triphosphate hydrolases"/>
    <property type="match status" value="1"/>
</dbReference>
<keyword evidence="8 18" id="KW-0547">Nucleotide-binding</keyword>
<evidence type="ECO:0000256" key="12">
    <source>
        <dbReference type="ARBA" id="ARBA00022955"/>
    </source>
</evidence>
<evidence type="ECO:0000256" key="1">
    <source>
        <dbReference type="ARBA" id="ARBA00004514"/>
    </source>
</evidence>
<keyword evidence="5" id="KW-0444">Lipid biosynthesis</keyword>
<keyword evidence="6" id="KW-0153">Cholesterol metabolism</keyword>
<comment type="pathway">
    <text evidence="2">Isoprenoid biosynthesis; isopentenyl diphosphate biosynthesis via mevalonate pathway; isopentenyl diphosphate from (R)-mevalonate: step 2/3.</text>
</comment>
<dbReference type="GO" id="GO:0006695">
    <property type="term" value="P:cholesterol biosynthetic process"/>
    <property type="evidence" value="ECO:0007669"/>
    <property type="project" value="UniProtKB-KW"/>
</dbReference>
<keyword evidence="15" id="KW-1207">Sterol metabolism</keyword>
<evidence type="ECO:0000256" key="4">
    <source>
        <dbReference type="ARBA" id="ARBA00022490"/>
    </source>
</evidence>
<protein>
    <recommendedName>
        <fullName evidence="17">Phosphomevalonate kinase</fullName>
        <ecNumber evidence="3">2.7.4.2</ecNumber>
    </recommendedName>
</protein>
<comment type="subcellular location">
    <subcellularLocation>
        <location evidence="1">Cytoplasm</location>
        <location evidence="1">Cytosol</location>
    </subcellularLocation>
</comment>
<organism evidence="19">
    <name type="scientific">Lynceus sp. MCZ IZ 141354</name>
    <dbReference type="NCBI Taxonomy" id="1930659"/>
    <lineage>
        <taxon>Eukaryota</taxon>
        <taxon>Metazoa</taxon>
        <taxon>Ecdysozoa</taxon>
        <taxon>Arthropoda</taxon>
        <taxon>Crustacea</taxon>
        <taxon>Branchiopoda</taxon>
        <taxon>Diplostraca</taxon>
        <taxon>Laevicaudata</taxon>
        <taxon>Lynceidae</taxon>
        <taxon>Lynceus</taxon>
    </lineage>
</organism>
<dbReference type="GO" id="GO:0004631">
    <property type="term" value="F:phosphomevalonate kinase activity"/>
    <property type="evidence" value="ECO:0007669"/>
    <property type="project" value="UniProtKB-EC"/>
</dbReference>
<dbReference type="AlphaFoldDB" id="A0A9N6WUI5"/>
<dbReference type="GO" id="GO:0005829">
    <property type="term" value="C:cytosol"/>
    <property type="evidence" value="ECO:0007669"/>
    <property type="project" value="UniProtKB-SubCell"/>
</dbReference>
<evidence type="ECO:0000256" key="7">
    <source>
        <dbReference type="ARBA" id="ARBA00022679"/>
    </source>
</evidence>
<keyword evidence="11 18" id="KW-0067">ATP-binding</keyword>
<feature type="binding site" evidence="18">
    <location>
        <position position="170"/>
    </location>
    <ligand>
        <name>substrate</name>
    </ligand>
</feature>
<name>A0A9N6WUI5_9CRUS</name>
<keyword evidence="9" id="KW-0418">Kinase</keyword>
<feature type="binding site" evidence="18">
    <location>
        <begin position="14"/>
        <end position="20"/>
    </location>
    <ligand>
        <name>ATP</name>
        <dbReference type="ChEBI" id="CHEBI:30616"/>
    </ligand>
</feature>
<dbReference type="GO" id="GO:0019287">
    <property type="term" value="P:isopentenyl diphosphate biosynthetic process, mevalonate pathway"/>
    <property type="evidence" value="ECO:0007669"/>
    <property type="project" value="TreeGrafter"/>
</dbReference>
<sequence length="185" mass="21505">MSANPEVVVFFSGKRKSGKDYVIEKLLKRLDEKQVAIVRLSAPIKLHWARTKGLSFEQLLDNTPYKENFRLEMIEWSEHQRFQNPSVFCDAAIELSEAFKKPIWLVPDGRRKTDLEYFQNKFPGRLRCLRITASEETRKARGWSFTEGVDDAPSECGLDAVLDHEWDLINCDINSSISCNYWQNT</sequence>
<accession>A0A9N6WUI5</accession>
<dbReference type="PANTHER" id="PTHR13101">
    <property type="entry name" value="PHOSPHOMEVALONATE KINASE"/>
    <property type="match status" value="1"/>
</dbReference>
<evidence type="ECO:0000256" key="5">
    <source>
        <dbReference type="ARBA" id="ARBA00022516"/>
    </source>
</evidence>
<reference evidence="19" key="1">
    <citation type="submission" date="2021-04" db="EMBL/GenBank/DDBJ databases">
        <authorList>
            <person name="Cornetti L."/>
        </authorList>
    </citation>
    <scope>NUCLEOTIDE SEQUENCE</scope>
</reference>
<evidence type="ECO:0000256" key="18">
    <source>
        <dbReference type="PIRSR" id="PIRSR036639-1"/>
    </source>
</evidence>
<gene>
    <name evidence="19" type="primary">EOG090X0FYC</name>
</gene>
<dbReference type="EMBL" id="OC989228">
    <property type="protein sequence ID" value="CAG4645883.1"/>
    <property type="molecule type" value="Genomic_DNA"/>
</dbReference>
<keyword evidence="4" id="KW-0963">Cytoplasm</keyword>
<keyword evidence="13" id="KW-0756">Sterol biosynthesis</keyword>
<evidence type="ECO:0000256" key="8">
    <source>
        <dbReference type="ARBA" id="ARBA00022741"/>
    </source>
</evidence>
<dbReference type="EC" id="2.7.4.2" evidence="3"/>
<evidence type="ECO:0000256" key="14">
    <source>
        <dbReference type="ARBA" id="ARBA00023098"/>
    </source>
</evidence>
<keyword evidence="12" id="KW-0752">Steroid biosynthesis</keyword>
<dbReference type="InterPro" id="IPR027417">
    <property type="entry name" value="P-loop_NTPase"/>
</dbReference>
<keyword evidence="14" id="KW-0443">Lipid metabolism</keyword>
<evidence type="ECO:0000256" key="2">
    <source>
        <dbReference type="ARBA" id="ARBA00005017"/>
    </source>
</evidence>
<feature type="binding site" evidence="18">
    <location>
        <position position="141"/>
    </location>
    <ligand>
        <name>ATP</name>
        <dbReference type="ChEBI" id="CHEBI:30616"/>
    </ligand>
</feature>
<dbReference type="Pfam" id="PF04275">
    <property type="entry name" value="P-mevalo_kinase"/>
    <property type="match status" value="1"/>
</dbReference>
<dbReference type="PANTHER" id="PTHR13101:SF1">
    <property type="entry name" value="PHOSPHOMEVALONATE KINASE"/>
    <property type="match status" value="1"/>
</dbReference>
<evidence type="ECO:0000256" key="11">
    <source>
        <dbReference type="ARBA" id="ARBA00022840"/>
    </source>
</evidence>
<dbReference type="GO" id="GO:0005524">
    <property type="term" value="F:ATP binding"/>
    <property type="evidence" value="ECO:0007669"/>
    <property type="project" value="UniProtKB-KW"/>
</dbReference>
<dbReference type="InterPro" id="IPR005919">
    <property type="entry name" value="Pmev_kin_anim"/>
</dbReference>
<evidence type="ECO:0000256" key="17">
    <source>
        <dbReference type="ARBA" id="ARBA00034549"/>
    </source>
</evidence>
<dbReference type="PIRSF" id="PIRSF036639">
    <property type="entry name" value="PMK_anim"/>
    <property type="match status" value="1"/>
</dbReference>
<keyword evidence="16" id="KW-0753">Steroid metabolism</keyword>
<proteinExistence type="predicted"/>
<evidence type="ECO:0000256" key="10">
    <source>
        <dbReference type="ARBA" id="ARBA00022778"/>
    </source>
</evidence>
<evidence type="ECO:0000256" key="3">
    <source>
        <dbReference type="ARBA" id="ARBA00012958"/>
    </source>
</evidence>
<keyword evidence="10" id="KW-0152">Cholesterol biosynthesis</keyword>
<evidence type="ECO:0000256" key="13">
    <source>
        <dbReference type="ARBA" id="ARBA00023011"/>
    </source>
</evidence>
<evidence type="ECO:0000256" key="6">
    <source>
        <dbReference type="ARBA" id="ARBA00022548"/>
    </source>
</evidence>
<evidence type="ECO:0000256" key="16">
    <source>
        <dbReference type="ARBA" id="ARBA00023221"/>
    </source>
</evidence>
<evidence type="ECO:0000313" key="19">
    <source>
        <dbReference type="EMBL" id="CAG4645883.1"/>
    </source>
</evidence>
<evidence type="ECO:0000256" key="9">
    <source>
        <dbReference type="ARBA" id="ARBA00022777"/>
    </source>
</evidence>
<evidence type="ECO:0000256" key="15">
    <source>
        <dbReference type="ARBA" id="ARBA00023166"/>
    </source>
</evidence>
<keyword evidence="7" id="KW-0808">Transferase</keyword>